<organism evidence="4 5">
    <name type="scientific">Ganoderma sinense ZZ0214-1</name>
    <dbReference type="NCBI Taxonomy" id="1077348"/>
    <lineage>
        <taxon>Eukaryota</taxon>
        <taxon>Fungi</taxon>
        <taxon>Dikarya</taxon>
        <taxon>Basidiomycota</taxon>
        <taxon>Agaricomycotina</taxon>
        <taxon>Agaricomycetes</taxon>
        <taxon>Polyporales</taxon>
        <taxon>Polyporaceae</taxon>
        <taxon>Ganoderma</taxon>
    </lineage>
</organism>
<feature type="transmembrane region" description="Helical" evidence="2">
    <location>
        <begin position="217"/>
        <end position="236"/>
    </location>
</feature>
<dbReference type="AlphaFoldDB" id="A0A2G8RPT2"/>
<sequence length="436" mass="48355">MVDHDVHGLSSSDVERSSRIAPPPFTTASPNDLLAFSGNGVDQHSAAEYDSDGQASNCDRESGSLFASTPLNSNTFPERYKAPNASRKPTHATCLLSPPPCAGNPSRYLMGLYPTNDGLRILSIITLNISPSYHGLAGILYYDYTLTFGMEVDRFWKRRASFASFVFYFNRYLVFLGHIPVLYEFYGTRDQNAGDSPFPYDRELMNIWSWRCSKVQMYHQLLAGIMQVVVAGLQMFRIHALYHGDRRITFALVALAMVCASVSIWSISRTWMQPSDQKHVVGIPGVGCDLMMTKIQGKYLSFAWLSILAYDTAVFGLTLYRALGVESRWRGDILSILLRDGAFYFAVLLVCHLCNIITCVLAPAVTRGVSVTITNVIASSLITRLMLNLRDPHLLQSRYGDSRASELERSELPWRPRTNAAACSSAGGSESSTSSS</sequence>
<feature type="region of interest" description="Disordered" evidence="1">
    <location>
        <begin position="415"/>
        <end position="436"/>
    </location>
</feature>
<feature type="compositionally biased region" description="Low complexity" evidence="1">
    <location>
        <begin position="420"/>
        <end position="436"/>
    </location>
</feature>
<name>A0A2G8RPT2_9APHY</name>
<feature type="transmembrane region" description="Helical" evidence="2">
    <location>
        <begin position="248"/>
        <end position="267"/>
    </location>
</feature>
<feature type="compositionally biased region" description="Basic and acidic residues" evidence="1">
    <location>
        <begin position="1"/>
        <end position="18"/>
    </location>
</feature>
<comment type="caution">
    <text evidence="4">The sequence shown here is derived from an EMBL/GenBank/DDBJ whole genome shotgun (WGS) entry which is preliminary data.</text>
</comment>
<dbReference type="Pfam" id="PF20151">
    <property type="entry name" value="DUF6533"/>
    <property type="match status" value="1"/>
</dbReference>
<dbReference type="OrthoDB" id="3261349at2759"/>
<feature type="transmembrane region" description="Helical" evidence="2">
    <location>
        <begin position="160"/>
        <end position="183"/>
    </location>
</feature>
<accession>A0A2G8RPT2</accession>
<dbReference type="EMBL" id="AYKW01000068">
    <property type="protein sequence ID" value="PIL23501.1"/>
    <property type="molecule type" value="Genomic_DNA"/>
</dbReference>
<reference evidence="4 5" key="1">
    <citation type="journal article" date="2015" name="Sci. Rep.">
        <title>Chromosome-level genome map provides insights into diverse defense mechanisms in the medicinal fungus Ganoderma sinense.</title>
        <authorList>
            <person name="Zhu Y."/>
            <person name="Xu J."/>
            <person name="Sun C."/>
            <person name="Zhou S."/>
            <person name="Xu H."/>
            <person name="Nelson D.R."/>
            <person name="Qian J."/>
            <person name="Song J."/>
            <person name="Luo H."/>
            <person name="Xiang L."/>
            <person name="Li Y."/>
            <person name="Xu Z."/>
            <person name="Ji A."/>
            <person name="Wang L."/>
            <person name="Lu S."/>
            <person name="Hayward A."/>
            <person name="Sun W."/>
            <person name="Li X."/>
            <person name="Schwartz D.C."/>
            <person name="Wang Y."/>
            <person name="Chen S."/>
        </authorList>
    </citation>
    <scope>NUCLEOTIDE SEQUENCE [LARGE SCALE GENOMIC DNA]</scope>
    <source>
        <strain evidence="4 5">ZZ0214-1</strain>
    </source>
</reference>
<feature type="transmembrane region" description="Helical" evidence="2">
    <location>
        <begin position="341"/>
        <end position="363"/>
    </location>
</feature>
<keyword evidence="5" id="KW-1185">Reference proteome</keyword>
<evidence type="ECO:0000313" key="5">
    <source>
        <dbReference type="Proteomes" id="UP000230002"/>
    </source>
</evidence>
<feature type="transmembrane region" description="Helical" evidence="2">
    <location>
        <begin position="299"/>
        <end position="320"/>
    </location>
</feature>
<keyword evidence="2" id="KW-0812">Transmembrane</keyword>
<dbReference type="Proteomes" id="UP000230002">
    <property type="component" value="Unassembled WGS sequence"/>
</dbReference>
<feature type="region of interest" description="Disordered" evidence="1">
    <location>
        <begin position="1"/>
        <end position="39"/>
    </location>
</feature>
<dbReference type="InterPro" id="IPR045340">
    <property type="entry name" value="DUF6533"/>
</dbReference>
<evidence type="ECO:0000259" key="3">
    <source>
        <dbReference type="Pfam" id="PF20151"/>
    </source>
</evidence>
<proteinExistence type="predicted"/>
<evidence type="ECO:0000313" key="4">
    <source>
        <dbReference type="EMBL" id="PIL23501.1"/>
    </source>
</evidence>
<evidence type="ECO:0000256" key="1">
    <source>
        <dbReference type="SAM" id="MobiDB-lite"/>
    </source>
</evidence>
<feature type="domain" description="DUF6533" evidence="3">
    <location>
        <begin position="139"/>
        <end position="176"/>
    </location>
</feature>
<keyword evidence="2" id="KW-1133">Transmembrane helix</keyword>
<evidence type="ECO:0000256" key="2">
    <source>
        <dbReference type="SAM" id="Phobius"/>
    </source>
</evidence>
<gene>
    <name evidence="4" type="ORF">GSI_14813</name>
</gene>
<protein>
    <recommendedName>
        <fullName evidence="3">DUF6533 domain-containing protein</fullName>
    </recommendedName>
</protein>
<keyword evidence="2" id="KW-0472">Membrane</keyword>